<keyword evidence="2" id="KW-1185">Reference proteome</keyword>
<evidence type="ECO:0000313" key="2">
    <source>
        <dbReference type="Proteomes" id="UP000245626"/>
    </source>
</evidence>
<organism evidence="1 2">
    <name type="scientific">Violaceomyces palustris</name>
    <dbReference type="NCBI Taxonomy" id="1673888"/>
    <lineage>
        <taxon>Eukaryota</taxon>
        <taxon>Fungi</taxon>
        <taxon>Dikarya</taxon>
        <taxon>Basidiomycota</taxon>
        <taxon>Ustilaginomycotina</taxon>
        <taxon>Ustilaginomycetes</taxon>
        <taxon>Violaceomycetales</taxon>
        <taxon>Violaceomycetaceae</taxon>
        <taxon>Violaceomyces</taxon>
    </lineage>
</organism>
<dbReference type="Proteomes" id="UP000245626">
    <property type="component" value="Unassembled WGS sequence"/>
</dbReference>
<evidence type="ECO:0000313" key="1">
    <source>
        <dbReference type="EMBL" id="PWN49469.1"/>
    </source>
</evidence>
<proteinExistence type="predicted"/>
<name>A0ACD0NUF7_9BASI</name>
<gene>
    <name evidence="1" type="ORF">IE53DRAFT_363127</name>
</gene>
<dbReference type="EMBL" id="KZ820046">
    <property type="protein sequence ID" value="PWN49469.1"/>
    <property type="molecule type" value="Genomic_DNA"/>
</dbReference>
<sequence>MSRQMGRGGGQKTFGLTSNGGGRSNVARQRGSFRRRGGHTGSSSYRGPGGNQKQQAVAAASVSMLKGVDDGSALEERFEQVKVKDEIDERLGFQRLEEGQSQEAWLVNMHPTLIRDEDHPTGRSGVDFYFIQDDASMFKATVVYQPYFFIGCRPGTESVVEEWVLRRYEGLVQTITREKKEDLKLPNHLVGHQRLYLKLNFLNVNDLLAVRRELLPLALEAQKKLSAVDTYADVLNSAAAEVEIGIEDSNLAYDAEADGWTGGKQSRSRYQGLEPSECINDIREYDVPYYLRVAIDNQIRVGLWYRVSFTDGVVSLEGVPDRVKRADPVVMAFDIETTKQPLKFPDAETDVVMMISYMVDGQGYLITNREIVSEDIEDFEYTPKEEYEGPFIIFNEPDEEAVLRRFFSHVQEVRPTVMATYNGDSFDFPFIETRAKAHGISMMNEIGFERDQENEFKSRSCAHLDCFRWVKRDSYLPQGSQGLKAVTVAKLGYDPMELDPELMTPYAIEQPQTLAQYSVSDAVATYYLYMKYVHPFIFSLCNIIPLNPDEVLRKGSGTLCETLLMVQAYKNNIIMPNRHEDPVGNTYKGHLLESETYVGGHVEALEAGVFRSDIETDFKVEPAAVQQLIDDLDDALEFSIIEEGKLKLEDVTNYAEVKAQIQSALEIMRDNPLRRDRPLIYHLDVAAMYPNIMLSNRLQPDSVVSEAMCATCDYNRPGMKCDKRMDWAWRGEYFPAKRDEVNMIKNALENESFPPKYQGGPRRRFIDLGEAERTALLHKRLGDYSRKVYKKTHESKTVVREAIICQRENPFYIDTVRDFRDRRYEYKGLHKTWKKNLDKANGGGVLTEVIEAKKMIVLYDSLQLAHKCILNSFYGYVMRKGARWYSMEMAGITCLTGATIIQMAKDLVDRIGRPLELDTDGIWCMLPGVFPEDFKFQCKDGKKFGISYPCTMLNHLVHKRFTNHQYHDLVDKETGRYEVHSENSIFFELDGPYRAMILPSSKEEDKLLKKRYAVFEHDGSLAELKGFEVKRRGELQLIKDFQKQIFEKFLLGNTLEECYAAVAKVADQWLDVLYSKGSTLHDQELIDLIAENKSMSRTLQEYGSQKSTAITTAKRLAEFLGAQMIKDKGLACKFIVSAKPFGAPVTERAVPVAIFNAEESIKKHYLKKFLKDQSLTDFDLRSILDWDYYIERFGGVIQKLITIPAAMQKVSNPVPRVRHPDWLFKRVAAREDKFKQRKLTDVFKASKAGLGPTAKALAKPVVDDESIATVDGADDGGAQIAAEVEVVPDMNQDYPGWVRVMKKKWRKAREQRAKERKSMASTNGGIRTGFQGASGTVGSLFSKRSMSMATATWDLVQICPTSRIGEYRMWISIDSQLQSLKLKVPREFYINFKKLPRPGTFLERYKVESVVRTLPRGTACRHLFKITVDEATFTEEEFHFSALINHPNVDGVYEMQVPLDVRALIKLGSTCAMDQTSGTKLSKALDTGFELSDLLHVKPSVISRHRYLGGGKGFRHFYLYHANKDSRHVLGLFTSDGEAKVHIIDTAGLRQVPNLETLYADRVSNMKKKGRLVPGEGAFNYTDKTQFEVRVHNDEAKAFRALGRDLGNMRNAKRGWSTILSICSSKDQAYYESRMSSVIEFPMVSIPAARVDDDLPALGWQLYSVRRMVNSYLRTSLWLSRWMELANHFDLPLCNIERDFSMFGADVDFSRRLIKQDMVLWWSDKPSPDLGGREDDINSLTRWDDVDGVEISHPGCYSDVVLEVGLTDLAVDSVLQSGSVNDVEGAGGAGSMAFDTSSHNLDEYSKGTVESSTVLGDSVLTSQVFTSVKSMVKSWYIDKARARSPYSPLLSDNFWRWASNPSSRMFEPALQRFLYGLMRKTLLQLLAEFKRLGANIVYASFNRLFLLTSKPTAGSAAAYAKYLMSAVTARELFKHVSLDIVHYWEYLVWMDTANFGGVCSEPERDLGAADFSVEMSWNIQTFLPPALQERFSNIVGSFIYQLYEAKRRSALESGGFERTPMKLVQAEALEEGGQGGLASGTDLKPIDPTKAKLIKQGKDLINHGLTRKLLKLVQEIKGELSESKLQVQSALSAAKASEEEEDWSEYEAIQASHSERWSFPSLPGMHTKPTNATLEFVKSVTAVIALCKETRIEAQILKRNLLDLIGVREFSTEAEWRNPCEAFRLPLVICQFCNDDRTLDLCRDADLMPEVVGGGAKGRSGGVGSNKVKEWRCSKCDFPYDRSWIEVRLIGIAQAYLTSYSIQDLRCNKCGLVRSDNLQPHCDCSGSWGLMTTRKETVSKLTTLSGIAKFHSLHLLEGVVEAIMATL</sequence>
<accession>A0ACD0NUF7</accession>
<protein>
    <submittedName>
        <fullName evidence="1">DNA polymerase epsilon catalytic subunit A</fullName>
    </submittedName>
</protein>
<reference evidence="1 2" key="1">
    <citation type="journal article" date="2018" name="Mol. Biol. Evol.">
        <title>Broad Genomic Sampling Reveals a Smut Pathogenic Ancestry of the Fungal Clade Ustilaginomycotina.</title>
        <authorList>
            <person name="Kijpornyongpan T."/>
            <person name="Mondo S.J."/>
            <person name="Barry K."/>
            <person name="Sandor L."/>
            <person name="Lee J."/>
            <person name="Lipzen A."/>
            <person name="Pangilinan J."/>
            <person name="LaButti K."/>
            <person name="Hainaut M."/>
            <person name="Henrissat B."/>
            <person name="Grigoriev I.V."/>
            <person name="Spatafora J.W."/>
            <person name="Aime M.C."/>
        </authorList>
    </citation>
    <scope>NUCLEOTIDE SEQUENCE [LARGE SCALE GENOMIC DNA]</scope>
    <source>
        <strain evidence="1 2">SA 807</strain>
    </source>
</reference>